<protein>
    <submittedName>
        <fullName evidence="1">Uncharacterized protein</fullName>
    </submittedName>
</protein>
<organism evidence="1 2">
    <name type="scientific">Aliiroseovarius pelagivivens</name>
    <dbReference type="NCBI Taxonomy" id="1639690"/>
    <lineage>
        <taxon>Bacteria</taxon>
        <taxon>Pseudomonadati</taxon>
        <taxon>Pseudomonadota</taxon>
        <taxon>Alphaproteobacteria</taxon>
        <taxon>Rhodobacterales</taxon>
        <taxon>Paracoccaceae</taxon>
        <taxon>Aliiroseovarius</taxon>
    </lineage>
</organism>
<dbReference type="EMBL" id="OMOI01000002">
    <property type="protein sequence ID" value="SPF78720.1"/>
    <property type="molecule type" value="Genomic_DNA"/>
</dbReference>
<dbReference type="RefSeq" id="WP_181363774.1">
    <property type="nucleotide sequence ID" value="NZ_OMOI01000002.1"/>
</dbReference>
<reference evidence="1 2" key="1">
    <citation type="submission" date="2018-03" db="EMBL/GenBank/DDBJ databases">
        <authorList>
            <person name="Keele B.F."/>
        </authorList>
    </citation>
    <scope>NUCLEOTIDE SEQUENCE [LARGE SCALE GENOMIC DNA]</scope>
    <source>
        <strain evidence="1 2">CECT 8811</strain>
    </source>
</reference>
<sequence length="57" mass="6346">MAHSKEQGSMTDVTIAFRNGCIFDGTQLSELIHIPHDLDRIAFLDNSPPLLPISRLI</sequence>
<dbReference type="Proteomes" id="UP000244911">
    <property type="component" value="Unassembled WGS sequence"/>
</dbReference>
<dbReference type="AlphaFoldDB" id="A0A2R8ARX5"/>
<name>A0A2R8ARX5_9RHOB</name>
<keyword evidence="2" id="KW-1185">Reference proteome</keyword>
<gene>
    <name evidence="1" type="ORF">ALP8811_02651</name>
</gene>
<evidence type="ECO:0000313" key="1">
    <source>
        <dbReference type="EMBL" id="SPF78720.1"/>
    </source>
</evidence>
<evidence type="ECO:0000313" key="2">
    <source>
        <dbReference type="Proteomes" id="UP000244911"/>
    </source>
</evidence>
<proteinExistence type="predicted"/>
<accession>A0A2R8ARX5</accession>